<dbReference type="AlphaFoldDB" id="A0A650CKZ2"/>
<dbReference type="RefSeq" id="WP_156015857.1">
    <property type="nucleotide sequence ID" value="NZ_CP045484.1"/>
</dbReference>
<protein>
    <submittedName>
        <fullName evidence="3">Uncharacterized protein</fullName>
    </submittedName>
</protein>
<dbReference type="OrthoDB" id="42465at2157"/>
<sequence length="62" mass="6891">MKFPARIILLIATLVFFFAIALPLNYALSSVIGVENATALLSAIYIILTAVTFALIFYKDFY</sequence>
<name>A0A650CKZ2_SULOH</name>
<keyword evidence="1" id="KW-0812">Transmembrane</keyword>
<dbReference type="EMBL" id="JACHFY010000006">
    <property type="protein sequence ID" value="MBB5253651.1"/>
    <property type="molecule type" value="Genomic_DNA"/>
</dbReference>
<evidence type="ECO:0000313" key="3">
    <source>
        <dbReference type="EMBL" id="QGR18365.1"/>
    </source>
</evidence>
<evidence type="ECO:0000313" key="4">
    <source>
        <dbReference type="Proteomes" id="UP000427373"/>
    </source>
</evidence>
<dbReference type="Proteomes" id="UP000582213">
    <property type="component" value="Unassembled WGS sequence"/>
</dbReference>
<keyword evidence="1" id="KW-1133">Transmembrane helix</keyword>
<dbReference type="GeneID" id="42802592"/>
<accession>A0A650CKZ2</accession>
<evidence type="ECO:0000256" key="1">
    <source>
        <dbReference type="SAM" id="Phobius"/>
    </source>
</evidence>
<organism evidence="3 4">
    <name type="scientific">Sulfurisphaera ohwakuensis</name>
    <dbReference type="NCBI Taxonomy" id="69656"/>
    <lineage>
        <taxon>Archaea</taxon>
        <taxon>Thermoproteota</taxon>
        <taxon>Thermoprotei</taxon>
        <taxon>Sulfolobales</taxon>
        <taxon>Sulfolobaceae</taxon>
        <taxon>Sulfurisphaera</taxon>
    </lineage>
</organism>
<reference evidence="3 4" key="1">
    <citation type="submission" date="2019-10" db="EMBL/GenBank/DDBJ databases">
        <title>Genome Sequences from Six Type Strain Members of the Archaeal Family Sulfolobaceae: Acidianus ambivalens, Acidianus infernus, Metallosphaera prunae, Stygiolobus azoricus, Sulfolobus metallicus, and Sulfurisphaera ohwakuensis.</title>
        <authorList>
            <person name="Counts J.A."/>
            <person name="Kelly R.M."/>
        </authorList>
    </citation>
    <scope>NUCLEOTIDE SEQUENCE [LARGE SCALE GENOMIC DNA]</scope>
    <source>
        <strain evidence="3 4">TA-1</strain>
    </source>
</reference>
<dbReference type="KEGG" id="soh:D1869_15055"/>
<evidence type="ECO:0000313" key="2">
    <source>
        <dbReference type="EMBL" id="MBB5253651.1"/>
    </source>
</evidence>
<gene>
    <name evidence="3" type="ORF">D1869_15055</name>
    <name evidence="2" type="ORF">HNQ62_001421</name>
</gene>
<keyword evidence="4" id="KW-1185">Reference proteome</keyword>
<proteinExistence type="predicted"/>
<evidence type="ECO:0000313" key="5">
    <source>
        <dbReference type="Proteomes" id="UP000582213"/>
    </source>
</evidence>
<dbReference type="Proteomes" id="UP000427373">
    <property type="component" value="Chromosome"/>
</dbReference>
<feature type="transmembrane region" description="Helical" evidence="1">
    <location>
        <begin position="39"/>
        <end position="58"/>
    </location>
</feature>
<reference evidence="2 5" key="2">
    <citation type="submission" date="2020-08" db="EMBL/GenBank/DDBJ databases">
        <title>Genomic Encyclopedia of Type Strains, Phase IV (KMG-IV): sequencing the most valuable type-strain genomes for metagenomic binning, comparative biology and taxonomic classification.</title>
        <authorList>
            <person name="Goeker M."/>
        </authorList>
    </citation>
    <scope>NUCLEOTIDE SEQUENCE [LARGE SCALE GENOMIC DNA]</scope>
    <source>
        <strain evidence="2 5">DSM 12421</strain>
    </source>
</reference>
<dbReference type="EMBL" id="CP045484">
    <property type="protein sequence ID" value="QGR18365.1"/>
    <property type="molecule type" value="Genomic_DNA"/>
</dbReference>
<keyword evidence="1" id="KW-0472">Membrane</keyword>